<reference evidence="2" key="1">
    <citation type="submission" date="2018-04" db="EMBL/GenBank/DDBJ databases">
        <authorList>
            <person name="Cornet L."/>
        </authorList>
    </citation>
    <scope>NUCLEOTIDE SEQUENCE [LARGE SCALE GENOMIC DNA]</scope>
</reference>
<dbReference type="PANTHER" id="PTHR38013">
    <property type="entry name" value="GLYCOPROTEIN/POLYSACCHARIDE METABOLISM"/>
    <property type="match status" value="1"/>
</dbReference>
<comment type="caution">
    <text evidence="1">The sequence shown here is derived from an EMBL/GenBank/DDBJ whole genome shotgun (WGS) entry which is preliminary data.</text>
</comment>
<reference evidence="1 2" key="2">
    <citation type="submission" date="2018-06" db="EMBL/GenBank/DDBJ databases">
        <title>Metagenomic assembly of (sub)arctic Cyanobacteria and their associated microbiome from non-axenic cultures.</title>
        <authorList>
            <person name="Baurain D."/>
        </authorList>
    </citation>
    <scope>NUCLEOTIDE SEQUENCE [LARGE SCALE GENOMIC DNA]</scope>
    <source>
        <strain evidence="1">ULC041bin1</strain>
    </source>
</reference>
<name>A0A2W4WJU4_9CYAN</name>
<proteinExistence type="predicted"/>
<sequence>MQTNSASVTGTVSYLPRIAMPPSAILEVTLVDVSRADAPAIILASQGAIFGDRQVPIPFELVYDPGQIDPRFSYAVQARIIVEGQLRFITTTRFPVITQGNPTEVEVRVDLVSQ</sequence>
<protein>
    <recommendedName>
        <fullName evidence="3">Lipo-like protein</fullName>
    </recommendedName>
</protein>
<dbReference type="Pfam" id="PF09619">
    <property type="entry name" value="YscW"/>
    <property type="match status" value="1"/>
</dbReference>
<dbReference type="EMBL" id="QBMN01000006">
    <property type="protein sequence ID" value="PZO45394.1"/>
    <property type="molecule type" value="Genomic_DNA"/>
</dbReference>
<evidence type="ECO:0008006" key="3">
    <source>
        <dbReference type="Google" id="ProtNLM"/>
    </source>
</evidence>
<accession>A0A2W4WJU4</accession>
<dbReference type="InterPro" id="IPR039366">
    <property type="entry name" value="Pilotin"/>
</dbReference>
<gene>
    <name evidence="1" type="ORF">DCF17_01445</name>
</gene>
<evidence type="ECO:0000313" key="1">
    <source>
        <dbReference type="EMBL" id="PZO45394.1"/>
    </source>
</evidence>
<organism evidence="1 2">
    <name type="scientific">Shackletoniella antarctica</name>
    <dbReference type="NCBI Taxonomy" id="268115"/>
    <lineage>
        <taxon>Bacteria</taxon>
        <taxon>Bacillati</taxon>
        <taxon>Cyanobacteriota</taxon>
        <taxon>Cyanophyceae</taxon>
        <taxon>Oculatellales</taxon>
        <taxon>Oculatellaceae</taxon>
        <taxon>Shackletoniella</taxon>
    </lineage>
</organism>
<evidence type="ECO:0000313" key="2">
    <source>
        <dbReference type="Proteomes" id="UP000249081"/>
    </source>
</evidence>
<dbReference type="AlphaFoldDB" id="A0A2W4WJU4"/>
<dbReference type="Proteomes" id="UP000249081">
    <property type="component" value="Unassembled WGS sequence"/>
</dbReference>
<dbReference type="PANTHER" id="PTHR38013:SF1">
    <property type="entry name" value="GLYCOPROTEIN_POLYSACCHARIDE METABOLISM"/>
    <property type="match status" value="1"/>
</dbReference>
<dbReference type="InterPro" id="IPR053196">
    <property type="entry name" value="Lipoprotein_YbaY-like"/>
</dbReference>